<dbReference type="InterPro" id="IPR001678">
    <property type="entry name" value="MeTrfase_RsmB-F_NOP2_dom"/>
</dbReference>
<comment type="function">
    <text evidence="1">Specifically methylates the cytosine at position 967 (m5C967) of 16S rRNA.</text>
</comment>
<evidence type="ECO:0000256" key="8">
    <source>
        <dbReference type="ARBA" id="ARBA00022679"/>
    </source>
</evidence>
<accession>A0A011QF83</accession>
<keyword evidence="10 14" id="KW-0694">RNA-binding</keyword>
<keyword evidence="8 14" id="KW-0808">Transferase</keyword>
<protein>
    <recommendedName>
        <fullName evidence="4">16S rRNA (cytosine(967)-C(5))-methyltransferase</fullName>
        <ecNumber evidence="4">2.1.1.176</ecNumber>
    </recommendedName>
    <alternativeName>
        <fullName evidence="11">16S rRNA m5C967 methyltransferase</fullName>
    </alternativeName>
    <alternativeName>
        <fullName evidence="12">rRNA (cytosine-C(5)-)-methyltransferase RsmB</fullName>
    </alternativeName>
</protein>
<evidence type="ECO:0000256" key="12">
    <source>
        <dbReference type="ARBA" id="ARBA00031088"/>
    </source>
</evidence>
<organism evidence="16 17">
    <name type="scientific">Candidatus Accumulibacter appositus</name>
    <dbReference type="NCBI Taxonomy" id="1454003"/>
    <lineage>
        <taxon>Bacteria</taxon>
        <taxon>Pseudomonadati</taxon>
        <taxon>Pseudomonadota</taxon>
        <taxon>Betaproteobacteria</taxon>
        <taxon>Candidatus Accumulibacter</taxon>
    </lineage>
</organism>
<sequence>MTLRVNQRRISVADYLASLQAAGWSARRLGGQALLLDKPMAVDDLPGFADGLVSIQDAGAQRAAALLTPTAGQRVLDACAAPGGKTAHLLETADLDLLAIDIDGARTRRIEDNLRRLGLRATVRPADCCATEQWWDGQPFDAILADVPCSASGVVRRHPDIKYLRRESDIRGFVRIQAEILDRLWPLLKPGGKLLYATCSVFPEENRAQIDAFVFRQPDARRLSEEELLPRPEHDGFFYALNMTDSSMPCCRKRLSAFFFWLWLLFASPGLHAADISARNPLLSVGDDGYVLSADFSVSLNARLEDAVARGVGLYFVIDFELTRSRWYWLDEQVANRSQSLLLSYHALTRQYRLSSGALHQSFASLEEAVRILSRLRNWQVFDKSLVQPDQTYLAAVRMRLDLSQMPKTFQVNALANRDWNLSSEWARWTFTPGDSVQPGGTGTQIVPVAPPAHLPVAPTSGDGK</sequence>
<comment type="caution">
    <text evidence="16">The sequence shown here is derived from an EMBL/GenBank/DDBJ whole genome shotgun (WGS) entry which is preliminary data.</text>
</comment>
<evidence type="ECO:0000256" key="5">
    <source>
        <dbReference type="ARBA" id="ARBA00022490"/>
    </source>
</evidence>
<reference evidence="16 17" key="1">
    <citation type="submission" date="2014-02" db="EMBL/GenBank/DDBJ databases">
        <title>Expanding our view of genomic diversity in Candidatus Accumulibacter clades.</title>
        <authorList>
            <person name="Skennerton C.T."/>
            <person name="Barr J.J."/>
            <person name="Slater F.R."/>
            <person name="Bond P.L."/>
            <person name="Tyson G.W."/>
        </authorList>
    </citation>
    <scope>NUCLEOTIDE SEQUENCE [LARGE SCALE GENOMIC DNA]</scope>
    <source>
        <strain evidence="17">BA-92</strain>
    </source>
</reference>
<evidence type="ECO:0000313" key="17">
    <source>
        <dbReference type="Proteomes" id="UP000021816"/>
    </source>
</evidence>
<dbReference type="EC" id="2.1.1.176" evidence="4"/>
<dbReference type="Gene3D" id="3.40.50.150">
    <property type="entry name" value="Vaccinia Virus protein VP39"/>
    <property type="match status" value="1"/>
</dbReference>
<dbReference type="PRINTS" id="PR02008">
    <property type="entry name" value="RCMTFAMILY"/>
</dbReference>
<evidence type="ECO:0000256" key="2">
    <source>
        <dbReference type="ARBA" id="ARBA00004496"/>
    </source>
</evidence>
<dbReference type="PROSITE" id="PS01153">
    <property type="entry name" value="NOL1_NOP2_SUN"/>
    <property type="match status" value="1"/>
</dbReference>
<dbReference type="EMBL" id="JEMX01000098">
    <property type="protein sequence ID" value="EXI77449.1"/>
    <property type="molecule type" value="Genomic_DNA"/>
</dbReference>
<evidence type="ECO:0000259" key="15">
    <source>
        <dbReference type="PROSITE" id="PS51686"/>
    </source>
</evidence>
<keyword evidence="7 14" id="KW-0489">Methyltransferase</keyword>
<dbReference type="STRING" id="1454003.AW10_03803"/>
<feature type="binding site" evidence="14">
    <location>
        <position position="127"/>
    </location>
    <ligand>
        <name>S-adenosyl-L-methionine</name>
        <dbReference type="ChEBI" id="CHEBI:59789"/>
    </ligand>
</feature>
<feature type="binding site" evidence="14">
    <location>
        <position position="146"/>
    </location>
    <ligand>
        <name>S-adenosyl-L-methionine</name>
        <dbReference type="ChEBI" id="CHEBI:59789"/>
    </ligand>
</feature>
<proteinExistence type="inferred from homology"/>
<dbReference type="GO" id="GO:0070475">
    <property type="term" value="P:rRNA base methylation"/>
    <property type="evidence" value="ECO:0007669"/>
    <property type="project" value="TreeGrafter"/>
</dbReference>
<dbReference type="InterPro" id="IPR025500">
    <property type="entry name" value="DUF4390"/>
</dbReference>
<dbReference type="SUPFAM" id="SSF53335">
    <property type="entry name" value="S-adenosyl-L-methionine-dependent methyltransferases"/>
    <property type="match status" value="1"/>
</dbReference>
<dbReference type="InterPro" id="IPR049560">
    <property type="entry name" value="MeTrfase_RsmB-F_NOP2_cat"/>
</dbReference>
<dbReference type="GO" id="GO:0009383">
    <property type="term" value="F:rRNA (cytosine-C5-)-methyltransferase activity"/>
    <property type="evidence" value="ECO:0007669"/>
    <property type="project" value="TreeGrafter"/>
</dbReference>
<dbReference type="PATRIC" id="fig|1454003.3.peg.3862"/>
<dbReference type="GO" id="GO:0003723">
    <property type="term" value="F:RNA binding"/>
    <property type="evidence" value="ECO:0007669"/>
    <property type="project" value="UniProtKB-UniRule"/>
</dbReference>
<feature type="active site" description="Nucleophile" evidence="14">
    <location>
        <position position="199"/>
    </location>
</feature>
<evidence type="ECO:0000256" key="7">
    <source>
        <dbReference type="ARBA" id="ARBA00022603"/>
    </source>
</evidence>
<feature type="domain" description="SAM-dependent MTase RsmB/NOP-type" evidence="15">
    <location>
        <begin position="1"/>
        <end position="266"/>
    </location>
</feature>
<dbReference type="GO" id="GO:0005829">
    <property type="term" value="C:cytosol"/>
    <property type="evidence" value="ECO:0007669"/>
    <property type="project" value="TreeGrafter"/>
</dbReference>
<dbReference type="InterPro" id="IPR054728">
    <property type="entry name" value="RsmB-like_ferredoxin"/>
</dbReference>
<evidence type="ECO:0000256" key="1">
    <source>
        <dbReference type="ARBA" id="ARBA00002724"/>
    </source>
</evidence>
<dbReference type="AlphaFoldDB" id="A0A011QF83"/>
<evidence type="ECO:0000256" key="13">
    <source>
        <dbReference type="ARBA" id="ARBA00047283"/>
    </source>
</evidence>
<keyword evidence="9 14" id="KW-0949">S-adenosyl-L-methionine</keyword>
<dbReference type="InterPro" id="IPR018314">
    <property type="entry name" value="RsmB/NOL1/NOP2-like_CS"/>
</dbReference>
<evidence type="ECO:0000256" key="14">
    <source>
        <dbReference type="PROSITE-ProRule" id="PRU01023"/>
    </source>
</evidence>
<dbReference type="PROSITE" id="PS51686">
    <property type="entry name" value="SAM_MT_RSMB_NOP"/>
    <property type="match status" value="1"/>
</dbReference>
<comment type="subcellular location">
    <subcellularLocation>
        <location evidence="2">Cytoplasm</location>
    </subcellularLocation>
</comment>
<dbReference type="Gene3D" id="3.30.70.1170">
    <property type="entry name" value="Sun protein, domain 3"/>
    <property type="match status" value="1"/>
</dbReference>
<dbReference type="CDD" id="cd02440">
    <property type="entry name" value="AdoMet_MTases"/>
    <property type="match status" value="1"/>
</dbReference>
<dbReference type="FunFam" id="3.40.50.150:FF:000022">
    <property type="entry name" value="Ribosomal RNA small subunit methyltransferase B"/>
    <property type="match status" value="1"/>
</dbReference>
<dbReference type="Pfam" id="PF22458">
    <property type="entry name" value="RsmF-B_ferredox"/>
    <property type="match status" value="1"/>
</dbReference>
<dbReference type="Pfam" id="PF01189">
    <property type="entry name" value="Methyltr_RsmB-F"/>
    <property type="match status" value="1"/>
</dbReference>
<comment type="catalytic activity">
    <reaction evidence="13">
        <text>cytidine(967) in 16S rRNA + S-adenosyl-L-methionine = 5-methylcytidine(967) in 16S rRNA + S-adenosyl-L-homocysteine + H(+)</text>
        <dbReference type="Rhea" id="RHEA:42748"/>
        <dbReference type="Rhea" id="RHEA-COMP:10219"/>
        <dbReference type="Rhea" id="RHEA-COMP:10220"/>
        <dbReference type="ChEBI" id="CHEBI:15378"/>
        <dbReference type="ChEBI" id="CHEBI:57856"/>
        <dbReference type="ChEBI" id="CHEBI:59789"/>
        <dbReference type="ChEBI" id="CHEBI:74483"/>
        <dbReference type="ChEBI" id="CHEBI:82748"/>
        <dbReference type="EC" id="2.1.1.176"/>
    </reaction>
</comment>
<dbReference type="PANTHER" id="PTHR22807:SF61">
    <property type="entry name" value="NOL1_NOP2_SUN FAMILY PROTEIN _ ANTITERMINATION NUSB DOMAIN-CONTAINING PROTEIN"/>
    <property type="match status" value="1"/>
</dbReference>
<gene>
    <name evidence="16" type="primary">rsmB_3</name>
    <name evidence="16" type="ORF">AW10_03803</name>
</gene>
<evidence type="ECO:0000256" key="11">
    <source>
        <dbReference type="ARBA" id="ARBA00030399"/>
    </source>
</evidence>
<dbReference type="InterPro" id="IPR023267">
    <property type="entry name" value="RCMT"/>
</dbReference>
<evidence type="ECO:0000256" key="6">
    <source>
        <dbReference type="ARBA" id="ARBA00022552"/>
    </source>
</evidence>
<evidence type="ECO:0000256" key="4">
    <source>
        <dbReference type="ARBA" id="ARBA00012140"/>
    </source>
</evidence>
<keyword evidence="6" id="KW-0698">rRNA processing</keyword>
<evidence type="ECO:0000313" key="16">
    <source>
        <dbReference type="EMBL" id="EXI77449.1"/>
    </source>
</evidence>
<dbReference type="PANTHER" id="PTHR22807">
    <property type="entry name" value="NOP2 YEAST -RELATED NOL1/NOP2/FMU SUN DOMAIN-CONTAINING"/>
    <property type="match status" value="1"/>
</dbReference>
<feature type="binding site" evidence="14">
    <location>
        <begin position="79"/>
        <end position="85"/>
    </location>
    <ligand>
        <name>S-adenosyl-L-methionine</name>
        <dbReference type="ChEBI" id="CHEBI:59789"/>
    </ligand>
</feature>
<dbReference type="InterPro" id="IPR029063">
    <property type="entry name" value="SAM-dependent_MTases_sf"/>
</dbReference>
<keyword evidence="5" id="KW-0963">Cytoplasm</keyword>
<dbReference type="Proteomes" id="UP000021816">
    <property type="component" value="Unassembled WGS sequence"/>
</dbReference>
<comment type="similarity">
    <text evidence="3 14">Belongs to the class I-like SAM-binding methyltransferase superfamily. RsmB/NOP family.</text>
</comment>
<name>A0A011QF83_9PROT</name>
<feature type="binding site" evidence="14">
    <location>
        <position position="101"/>
    </location>
    <ligand>
        <name>S-adenosyl-L-methionine</name>
        <dbReference type="ChEBI" id="CHEBI:59789"/>
    </ligand>
</feature>
<evidence type="ECO:0000256" key="10">
    <source>
        <dbReference type="ARBA" id="ARBA00022884"/>
    </source>
</evidence>
<dbReference type="Pfam" id="PF14334">
    <property type="entry name" value="DUF4390"/>
    <property type="match status" value="1"/>
</dbReference>
<evidence type="ECO:0000256" key="3">
    <source>
        <dbReference type="ARBA" id="ARBA00007494"/>
    </source>
</evidence>
<evidence type="ECO:0000256" key="9">
    <source>
        <dbReference type="ARBA" id="ARBA00022691"/>
    </source>
</evidence>